<organism evidence="1 2">
    <name type="scientific">Oceanidesulfovibrio marinus</name>
    <dbReference type="NCBI Taxonomy" id="370038"/>
    <lineage>
        <taxon>Bacteria</taxon>
        <taxon>Pseudomonadati</taxon>
        <taxon>Thermodesulfobacteriota</taxon>
        <taxon>Desulfovibrionia</taxon>
        <taxon>Desulfovibrionales</taxon>
        <taxon>Desulfovibrionaceae</taxon>
        <taxon>Oceanidesulfovibrio</taxon>
    </lineage>
</organism>
<keyword evidence="2" id="KW-1185">Reference proteome</keyword>
<dbReference type="Proteomes" id="UP000503251">
    <property type="component" value="Chromosome"/>
</dbReference>
<name>A0ABX6NCH7_9BACT</name>
<reference evidence="1 2" key="1">
    <citation type="submission" date="2019-04" db="EMBL/GenBank/DDBJ databases">
        <title>Isolation and culture of sulfate reducing bacteria from the cold seep of the South China Sea.</title>
        <authorList>
            <person name="Sun C."/>
            <person name="Liu R."/>
        </authorList>
    </citation>
    <scope>NUCLEOTIDE SEQUENCE [LARGE SCALE GENOMIC DNA]</scope>
    <source>
        <strain evidence="1 2">CS1</strain>
    </source>
</reference>
<dbReference type="EMBL" id="CP039543">
    <property type="protein sequence ID" value="QJT07884.1"/>
    <property type="molecule type" value="Genomic_DNA"/>
</dbReference>
<protein>
    <submittedName>
        <fullName evidence="1">Uncharacterized protein</fullName>
    </submittedName>
</protein>
<evidence type="ECO:0000313" key="1">
    <source>
        <dbReference type="EMBL" id="QJT07884.1"/>
    </source>
</evidence>
<sequence length="146" mass="16685">MSPRSKISAFPGRGCVFWTKGRCMREERLNPGLNQDFRCTVLKRWEHAFDALIDRVDVFGLDDEQASHIWERRLEMMIRRGAQCHDFEILPVEDMDAEEAPAIACAHVLGDLCLLTLPRCEGVCEYYISRRDTVDRVGVAGGKDPE</sequence>
<proteinExistence type="predicted"/>
<accession>A0ABX6NCH7</accession>
<dbReference type="RefSeq" id="WP_144305605.1">
    <property type="nucleotide sequence ID" value="NZ_CP039543.1"/>
</dbReference>
<gene>
    <name evidence="1" type="ORF">E8L03_02610</name>
</gene>
<evidence type="ECO:0000313" key="2">
    <source>
        <dbReference type="Proteomes" id="UP000503251"/>
    </source>
</evidence>